<dbReference type="PANTHER" id="PTHR23419">
    <property type="entry name" value="DIVALENT CATION TOLERANCE CUTA-RELATED"/>
    <property type="match status" value="1"/>
</dbReference>
<protein>
    <submittedName>
        <fullName evidence="2">Divalent-cation tolerance protein CutA</fullName>
    </submittedName>
</protein>
<evidence type="ECO:0000256" key="1">
    <source>
        <dbReference type="ARBA" id="ARBA00010169"/>
    </source>
</evidence>
<evidence type="ECO:0000313" key="3">
    <source>
        <dbReference type="Proteomes" id="UP001595724"/>
    </source>
</evidence>
<gene>
    <name evidence="2" type="primary">cutA</name>
    <name evidence="2" type="ORF">ACFOM9_08295</name>
</gene>
<organism evidence="2 3">
    <name type="scientific">Luteimonas notoginsengisoli</name>
    <dbReference type="NCBI Taxonomy" id="1578200"/>
    <lineage>
        <taxon>Bacteria</taxon>
        <taxon>Pseudomonadati</taxon>
        <taxon>Pseudomonadota</taxon>
        <taxon>Gammaproteobacteria</taxon>
        <taxon>Lysobacterales</taxon>
        <taxon>Lysobacteraceae</taxon>
        <taxon>Luteimonas</taxon>
    </lineage>
</organism>
<evidence type="ECO:0000313" key="2">
    <source>
        <dbReference type="EMBL" id="MFC3660062.1"/>
    </source>
</evidence>
<comment type="caution">
    <text evidence="2">The sequence shown here is derived from an EMBL/GenBank/DDBJ whole genome shotgun (WGS) entry which is preliminary data.</text>
</comment>
<dbReference type="Proteomes" id="UP001595724">
    <property type="component" value="Unassembled WGS sequence"/>
</dbReference>
<dbReference type="PANTHER" id="PTHR23419:SF8">
    <property type="entry name" value="FI09726P"/>
    <property type="match status" value="1"/>
</dbReference>
<comment type="similarity">
    <text evidence="1">Belongs to the CutA family.</text>
</comment>
<dbReference type="RefSeq" id="WP_386708837.1">
    <property type="nucleotide sequence ID" value="NZ_JBHRYF010000008.1"/>
</dbReference>
<keyword evidence="3" id="KW-1185">Reference proteome</keyword>
<dbReference type="SUPFAM" id="SSF54913">
    <property type="entry name" value="GlnB-like"/>
    <property type="match status" value="1"/>
</dbReference>
<dbReference type="InterPro" id="IPR015867">
    <property type="entry name" value="N-reg_PII/ATP_PRibTrfase_C"/>
</dbReference>
<sequence length="113" mass="11859">MPHVVLAFCTCPDAATASRIADALVGERLAACVSVLPGVQSVYRWQGAVERADEVQLLIKTVAGRMPALAERIVALHPFELPEVVAVEAAAGLPAYLEWISAQVAPDAGGQEP</sequence>
<reference evidence="3" key="1">
    <citation type="journal article" date="2019" name="Int. J. Syst. Evol. Microbiol.">
        <title>The Global Catalogue of Microorganisms (GCM) 10K type strain sequencing project: providing services to taxonomists for standard genome sequencing and annotation.</title>
        <authorList>
            <consortium name="The Broad Institute Genomics Platform"/>
            <consortium name="The Broad Institute Genome Sequencing Center for Infectious Disease"/>
            <person name="Wu L."/>
            <person name="Ma J."/>
        </authorList>
    </citation>
    <scope>NUCLEOTIDE SEQUENCE [LARGE SCALE GENOMIC DNA]</scope>
    <source>
        <strain evidence="3">KCTC 42211</strain>
    </source>
</reference>
<dbReference type="InterPro" id="IPR011322">
    <property type="entry name" value="N-reg_PII-like_a/b"/>
</dbReference>
<dbReference type="Gene3D" id="3.30.70.120">
    <property type="match status" value="1"/>
</dbReference>
<proteinExistence type="inferred from homology"/>
<dbReference type="InterPro" id="IPR004323">
    <property type="entry name" value="Ion_tolerance_CutA"/>
</dbReference>
<name>A0ABV7UST3_9GAMM</name>
<dbReference type="EMBL" id="JBHRYF010000008">
    <property type="protein sequence ID" value="MFC3660062.1"/>
    <property type="molecule type" value="Genomic_DNA"/>
</dbReference>
<accession>A0ABV7UST3</accession>
<dbReference type="Pfam" id="PF03091">
    <property type="entry name" value="CutA1"/>
    <property type="match status" value="1"/>
</dbReference>